<feature type="region of interest" description="Disordered" evidence="4">
    <location>
        <begin position="47"/>
        <end position="75"/>
    </location>
</feature>
<organism evidence="6 7">
    <name type="scientific">Lymnaea stagnalis</name>
    <name type="common">Great pond snail</name>
    <name type="synonym">Helix stagnalis</name>
    <dbReference type="NCBI Taxonomy" id="6523"/>
    <lineage>
        <taxon>Eukaryota</taxon>
        <taxon>Metazoa</taxon>
        <taxon>Spiralia</taxon>
        <taxon>Lophotrochozoa</taxon>
        <taxon>Mollusca</taxon>
        <taxon>Gastropoda</taxon>
        <taxon>Heterobranchia</taxon>
        <taxon>Euthyneura</taxon>
        <taxon>Panpulmonata</taxon>
        <taxon>Hygrophila</taxon>
        <taxon>Lymnaeoidea</taxon>
        <taxon>Lymnaeidae</taxon>
        <taxon>Lymnaea</taxon>
    </lineage>
</organism>
<keyword evidence="2 3" id="KW-0067">ATP-binding</keyword>
<evidence type="ECO:0000256" key="4">
    <source>
        <dbReference type="SAM" id="MobiDB-lite"/>
    </source>
</evidence>
<protein>
    <recommendedName>
        <fullName evidence="5">Protein kinase domain-containing protein</fullName>
    </recommendedName>
</protein>
<evidence type="ECO:0000313" key="7">
    <source>
        <dbReference type="Proteomes" id="UP001497497"/>
    </source>
</evidence>
<dbReference type="InterPro" id="IPR011009">
    <property type="entry name" value="Kinase-like_dom_sf"/>
</dbReference>
<dbReference type="Proteomes" id="UP001497497">
    <property type="component" value="Unassembled WGS sequence"/>
</dbReference>
<sequence>MLGSGIYTGLFRHSNGSRIPVTFKLSRVETCPNCWLFCLWFYIQPTSPDDSSTSDEDEEDDLVSDEEEEEVSCDEEELRRRMKNLHFDQSLIVDQAGLNQSQNAASGEDMLDLEAAMAGKFSEKYIVCETLGQGSFGFVRRAHSVDSSKSVVVKFINKSKMFDDAWVYDSESERRIPMEVAMLRDLDCDYIIKLLAVYENPNFVQMVMEDFGEIDMFDFIDQACIDEPMACHLFRQIIWAVEYLHSHGIIHRD</sequence>
<dbReference type="InterPro" id="IPR017441">
    <property type="entry name" value="Protein_kinase_ATP_BS"/>
</dbReference>
<dbReference type="GO" id="GO:0005634">
    <property type="term" value="C:nucleus"/>
    <property type="evidence" value="ECO:0007669"/>
    <property type="project" value="TreeGrafter"/>
</dbReference>
<feature type="binding site" evidence="3">
    <location>
        <position position="154"/>
    </location>
    <ligand>
        <name>ATP</name>
        <dbReference type="ChEBI" id="CHEBI:30616"/>
    </ligand>
</feature>
<feature type="compositionally biased region" description="Acidic residues" evidence="4">
    <location>
        <begin position="52"/>
        <end position="75"/>
    </location>
</feature>
<dbReference type="GO" id="GO:0004674">
    <property type="term" value="F:protein serine/threonine kinase activity"/>
    <property type="evidence" value="ECO:0007669"/>
    <property type="project" value="TreeGrafter"/>
</dbReference>
<reference evidence="6 7" key="1">
    <citation type="submission" date="2024-04" db="EMBL/GenBank/DDBJ databases">
        <authorList>
            <consortium name="Genoscope - CEA"/>
            <person name="William W."/>
        </authorList>
    </citation>
    <scope>NUCLEOTIDE SEQUENCE [LARGE SCALE GENOMIC DNA]</scope>
</reference>
<dbReference type="InterPro" id="IPR000719">
    <property type="entry name" value="Prot_kinase_dom"/>
</dbReference>
<dbReference type="PANTHER" id="PTHR24346:SF51">
    <property type="entry name" value="PAS DOMAIN-CONTAINING SERINE_THREONINE-PROTEIN KINASE"/>
    <property type="match status" value="1"/>
</dbReference>
<dbReference type="PROSITE" id="PS50011">
    <property type="entry name" value="PROTEIN_KINASE_DOM"/>
    <property type="match status" value="1"/>
</dbReference>
<dbReference type="GO" id="GO:0045719">
    <property type="term" value="P:negative regulation of glycogen biosynthetic process"/>
    <property type="evidence" value="ECO:0007669"/>
    <property type="project" value="TreeGrafter"/>
</dbReference>
<feature type="domain" description="Protein kinase" evidence="5">
    <location>
        <begin position="125"/>
        <end position="253"/>
    </location>
</feature>
<dbReference type="EMBL" id="CAXITT010000061">
    <property type="protein sequence ID" value="CAL1530060.1"/>
    <property type="molecule type" value="Genomic_DNA"/>
</dbReference>
<evidence type="ECO:0000256" key="1">
    <source>
        <dbReference type="ARBA" id="ARBA00022741"/>
    </source>
</evidence>
<feature type="non-terminal residue" evidence="6">
    <location>
        <position position="253"/>
    </location>
</feature>
<name>A0AAV2H970_LYMST</name>
<dbReference type="SMART" id="SM00220">
    <property type="entry name" value="S_TKc"/>
    <property type="match status" value="1"/>
</dbReference>
<dbReference type="Gene3D" id="1.10.510.10">
    <property type="entry name" value="Transferase(Phosphotransferase) domain 1"/>
    <property type="match status" value="1"/>
</dbReference>
<dbReference type="PANTHER" id="PTHR24346">
    <property type="entry name" value="MAP/MICROTUBULE AFFINITY-REGULATING KINASE"/>
    <property type="match status" value="1"/>
</dbReference>
<keyword evidence="7" id="KW-1185">Reference proteome</keyword>
<keyword evidence="1 3" id="KW-0547">Nucleotide-binding</keyword>
<evidence type="ECO:0000256" key="2">
    <source>
        <dbReference type="ARBA" id="ARBA00022840"/>
    </source>
</evidence>
<evidence type="ECO:0000313" key="6">
    <source>
        <dbReference type="EMBL" id="CAL1530060.1"/>
    </source>
</evidence>
<comment type="caution">
    <text evidence="6">The sequence shown here is derived from an EMBL/GenBank/DDBJ whole genome shotgun (WGS) entry which is preliminary data.</text>
</comment>
<dbReference type="GO" id="GO:0005829">
    <property type="term" value="C:cytosol"/>
    <property type="evidence" value="ECO:0007669"/>
    <property type="project" value="TreeGrafter"/>
</dbReference>
<dbReference type="PROSITE" id="PS00107">
    <property type="entry name" value="PROTEIN_KINASE_ATP"/>
    <property type="match status" value="1"/>
</dbReference>
<evidence type="ECO:0000256" key="3">
    <source>
        <dbReference type="PROSITE-ProRule" id="PRU10141"/>
    </source>
</evidence>
<gene>
    <name evidence="6" type="ORF">GSLYS_00004193001</name>
</gene>
<dbReference type="SUPFAM" id="SSF56112">
    <property type="entry name" value="Protein kinase-like (PK-like)"/>
    <property type="match status" value="1"/>
</dbReference>
<dbReference type="Gene3D" id="3.30.200.20">
    <property type="entry name" value="Phosphorylase Kinase, domain 1"/>
    <property type="match status" value="1"/>
</dbReference>
<dbReference type="Pfam" id="PF00069">
    <property type="entry name" value="Pkinase"/>
    <property type="match status" value="1"/>
</dbReference>
<evidence type="ECO:0000259" key="5">
    <source>
        <dbReference type="PROSITE" id="PS50011"/>
    </source>
</evidence>
<dbReference type="AlphaFoldDB" id="A0AAV2H970"/>
<accession>A0AAV2H970</accession>
<dbReference type="GO" id="GO:0005524">
    <property type="term" value="F:ATP binding"/>
    <property type="evidence" value="ECO:0007669"/>
    <property type="project" value="UniProtKB-UniRule"/>
</dbReference>
<proteinExistence type="predicted"/>
<dbReference type="GO" id="GO:0035556">
    <property type="term" value="P:intracellular signal transduction"/>
    <property type="evidence" value="ECO:0007669"/>
    <property type="project" value="TreeGrafter"/>
</dbReference>